<dbReference type="SUPFAM" id="SSF54593">
    <property type="entry name" value="Glyoxalase/Bleomycin resistance protein/Dihydroxybiphenyl dioxygenase"/>
    <property type="match status" value="1"/>
</dbReference>
<evidence type="ECO:0000313" key="4">
    <source>
        <dbReference type="Proteomes" id="UP000234331"/>
    </source>
</evidence>
<dbReference type="InterPro" id="IPR029068">
    <property type="entry name" value="Glyas_Bleomycin-R_OHBP_Dase"/>
</dbReference>
<keyword evidence="3" id="KW-0560">Oxidoreductase</keyword>
<dbReference type="PROSITE" id="PS51819">
    <property type="entry name" value="VOC"/>
    <property type="match status" value="1"/>
</dbReference>
<keyword evidence="4" id="KW-1185">Reference proteome</keyword>
<dbReference type="InterPro" id="IPR004360">
    <property type="entry name" value="Glyas_Fos-R_dOase_dom"/>
</dbReference>
<dbReference type="GO" id="GO:0051213">
    <property type="term" value="F:dioxygenase activity"/>
    <property type="evidence" value="ECO:0007669"/>
    <property type="project" value="UniProtKB-KW"/>
</dbReference>
<name>A0A2I2KVC6_9ACTN</name>
<dbReference type="AlphaFoldDB" id="A0A2I2KVC6"/>
<dbReference type="InterPro" id="IPR037523">
    <property type="entry name" value="VOC_core"/>
</dbReference>
<gene>
    <name evidence="3" type="ORF">FRACA_350032</name>
</gene>
<dbReference type="Proteomes" id="UP000234331">
    <property type="component" value="Unassembled WGS sequence"/>
</dbReference>
<proteinExistence type="predicted"/>
<dbReference type="Gene3D" id="3.10.180.10">
    <property type="entry name" value="2,3-Dihydroxybiphenyl 1,2-Dioxygenase, domain 1"/>
    <property type="match status" value="1"/>
</dbReference>
<evidence type="ECO:0000259" key="2">
    <source>
        <dbReference type="PROSITE" id="PS51819"/>
    </source>
</evidence>
<protein>
    <submittedName>
        <fullName evidence="3">Glyoxalase/bleomycin resistance protein/dioxygenase (Modular protein)</fullName>
    </submittedName>
</protein>
<dbReference type="Pfam" id="PF00903">
    <property type="entry name" value="Glyoxalase"/>
    <property type="match status" value="1"/>
</dbReference>
<evidence type="ECO:0000256" key="1">
    <source>
        <dbReference type="SAM" id="MobiDB-lite"/>
    </source>
</evidence>
<feature type="domain" description="VOC" evidence="2">
    <location>
        <begin position="9"/>
        <end position="130"/>
    </location>
</feature>
<dbReference type="EMBL" id="FZMO01000279">
    <property type="protein sequence ID" value="SNQ49608.1"/>
    <property type="molecule type" value="Genomic_DNA"/>
</dbReference>
<feature type="compositionally biased region" description="Basic residues" evidence="1">
    <location>
        <begin position="146"/>
        <end position="164"/>
    </location>
</feature>
<reference evidence="3 4" key="1">
    <citation type="submission" date="2017-06" db="EMBL/GenBank/DDBJ databases">
        <authorList>
            <person name="Kim H.J."/>
            <person name="Triplett B.A."/>
        </authorList>
    </citation>
    <scope>NUCLEOTIDE SEQUENCE [LARGE SCALE GENOMIC DNA]</scope>
    <source>
        <strain evidence="3">FRACA_ARgP5</strain>
    </source>
</reference>
<organism evidence="3 4">
    <name type="scientific">Frankia canadensis</name>
    <dbReference type="NCBI Taxonomy" id="1836972"/>
    <lineage>
        <taxon>Bacteria</taxon>
        <taxon>Bacillati</taxon>
        <taxon>Actinomycetota</taxon>
        <taxon>Actinomycetes</taxon>
        <taxon>Frankiales</taxon>
        <taxon>Frankiaceae</taxon>
        <taxon>Frankia</taxon>
    </lineage>
</organism>
<sequence>MALVGVHVKISSSAVSLNVDDVAASSGFLARHFGFTERMAADGFASLARDDAGVNVVFLRRGLATLPADQREDHARGLILAFVVEDLEGELARLRAEGVAITMPLTEEEWGERAFQVRDPNGVIVQLVDWNGTGEPAGDPAARVSGGRRRAGFRCRRSNARPRGRGGSDSRPSWS</sequence>
<accession>A0A2I2KVC6</accession>
<keyword evidence="3" id="KW-0223">Dioxygenase</keyword>
<evidence type="ECO:0000313" key="3">
    <source>
        <dbReference type="EMBL" id="SNQ49608.1"/>
    </source>
</evidence>
<feature type="region of interest" description="Disordered" evidence="1">
    <location>
        <begin position="135"/>
        <end position="175"/>
    </location>
</feature>